<dbReference type="SMART" id="SM01134">
    <property type="entry name" value="DeoRC"/>
    <property type="match status" value="1"/>
</dbReference>
<evidence type="ECO:0000313" key="5">
    <source>
        <dbReference type="EMBL" id="MFC0672377.1"/>
    </source>
</evidence>
<dbReference type="Proteomes" id="UP001589793">
    <property type="component" value="Unassembled WGS sequence"/>
</dbReference>
<evidence type="ECO:0000256" key="2">
    <source>
        <dbReference type="ARBA" id="ARBA00023125"/>
    </source>
</evidence>
<feature type="domain" description="HTH deoR-type" evidence="4">
    <location>
        <begin position="19"/>
        <end position="74"/>
    </location>
</feature>
<dbReference type="SMART" id="SM00420">
    <property type="entry name" value="HTH_DEOR"/>
    <property type="match status" value="1"/>
</dbReference>
<reference evidence="5 6" key="1">
    <citation type="submission" date="2024-09" db="EMBL/GenBank/DDBJ databases">
        <authorList>
            <person name="Sun Q."/>
            <person name="Mori K."/>
        </authorList>
    </citation>
    <scope>NUCLEOTIDE SEQUENCE [LARGE SCALE GENOMIC DNA]</scope>
    <source>
        <strain evidence="5 6">CICC 10874</strain>
    </source>
</reference>
<dbReference type="Pfam" id="PF08220">
    <property type="entry name" value="HTH_DeoR"/>
    <property type="match status" value="1"/>
</dbReference>
<evidence type="ECO:0000256" key="1">
    <source>
        <dbReference type="ARBA" id="ARBA00023015"/>
    </source>
</evidence>
<dbReference type="PROSITE" id="PS00894">
    <property type="entry name" value="HTH_DEOR_1"/>
    <property type="match status" value="1"/>
</dbReference>
<dbReference type="PANTHER" id="PTHR30363">
    <property type="entry name" value="HTH-TYPE TRANSCRIPTIONAL REGULATOR SRLR-RELATED"/>
    <property type="match status" value="1"/>
</dbReference>
<evidence type="ECO:0000313" key="6">
    <source>
        <dbReference type="Proteomes" id="UP001589793"/>
    </source>
</evidence>
<name>A0ABV6R5X6_9MICO</name>
<organism evidence="5 6">
    <name type="scientific">Brachybacterium hainanense</name>
    <dbReference type="NCBI Taxonomy" id="1541174"/>
    <lineage>
        <taxon>Bacteria</taxon>
        <taxon>Bacillati</taxon>
        <taxon>Actinomycetota</taxon>
        <taxon>Actinomycetes</taxon>
        <taxon>Micrococcales</taxon>
        <taxon>Dermabacteraceae</taxon>
        <taxon>Brachybacterium</taxon>
    </lineage>
</organism>
<protein>
    <submittedName>
        <fullName evidence="5">DeoR/GlpR family DNA-binding transcription regulator</fullName>
    </submittedName>
</protein>
<keyword evidence="6" id="KW-1185">Reference proteome</keyword>
<evidence type="ECO:0000256" key="3">
    <source>
        <dbReference type="ARBA" id="ARBA00023163"/>
    </source>
</evidence>
<dbReference type="Pfam" id="PF00455">
    <property type="entry name" value="DeoRC"/>
    <property type="match status" value="1"/>
</dbReference>
<dbReference type="InterPro" id="IPR036388">
    <property type="entry name" value="WH-like_DNA-bd_sf"/>
</dbReference>
<dbReference type="InterPro" id="IPR018356">
    <property type="entry name" value="Tscrpt_reg_HTH_DeoR_CS"/>
</dbReference>
<dbReference type="PROSITE" id="PS51000">
    <property type="entry name" value="HTH_DEOR_2"/>
    <property type="match status" value="1"/>
</dbReference>
<accession>A0ABV6R5X6</accession>
<dbReference type="Gene3D" id="3.40.50.1360">
    <property type="match status" value="1"/>
</dbReference>
<sequence>MDEHPPAAPRRPRGVHRSRRERLDDVLNLIIERGHIAVEELTDELGVSPATVRRDLDHLAGQQLVIRTRGGASAHASAAALPLRYKASRHARAKEAIAQVAASLAEPGSVIGLNGGTTTTTLAHELALRPAFVESERQTVLVTNAVNIAQELAVRSHLQMVVTGGIVREQSFELVGTWADQLLAQIRIDTLFLGVDAISAADGARTHNESEAAINARLVERARRVIVLADSSKATAPAFALICPIGRVDALVTDTSIGAEDLAALRAAGVEVHLADPRGLAGEPELAADAAEDAS</sequence>
<dbReference type="InterPro" id="IPR001034">
    <property type="entry name" value="DeoR_HTH"/>
</dbReference>
<dbReference type="InterPro" id="IPR036390">
    <property type="entry name" value="WH_DNA-bd_sf"/>
</dbReference>
<keyword evidence="1" id="KW-0805">Transcription regulation</keyword>
<comment type="caution">
    <text evidence="5">The sequence shown here is derived from an EMBL/GenBank/DDBJ whole genome shotgun (WGS) entry which is preliminary data.</text>
</comment>
<dbReference type="EMBL" id="JBHLSV010000001">
    <property type="protein sequence ID" value="MFC0672377.1"/>
    <property type="molecule type" value="Genomic_DNA"/>
</dbReference>
<gene>
    <name evidence="5" type="ORF">ACFFF6_00250</name>
</gene>
<keyword evidence="3" id="KW-0804">Transcription</keyword>
<proteinExistence type="predicted"/>
<keyword evidence="2 5" id="KW-0238">DNA-binding</keyword>
<dbReference type="GO" id="GO:0003677">
    <property type="term" value="F:DNA binding"/>
    <property type="evidence" value="ECO:0007669"/>
    <property type="project" value="UniProtKB-KW"/>
</dbReference>
<dbReference type="Gene3D" id="1.10.10.10">
    <property type="entry name" value="Winged helix-like DNA-binding domain superfamily/Winged helix DNA-binding domain"/>
    <property type="match status" value="1"/>
</dbReference>
<dbReference type="InterPro" id="IPR037171">
    <property type="entry name" value="NagB/RpiA_transferase-like"/>
</dbReference>
<dbReference type="RefSeq" id="WP_376977132.1">
    <property type="nucleotide sequence ID" value="NZ_JBHLSV010000001.1"/>
</dbReference>
<dbReference type="SUPFAM" id="SSF100950">
    <property type="entry name" value="NagB/RpiA/CoA transferase-like"/>
    <property type="match status" value="1"/>
</dbReference>
<dbReference type="PRINTS" id="PR00037">
    <property type="entry name" value="HTHLACR"/>
</dbReference>
<dbReference type="PANTHER" id="PTHR30363:SF44">
    <property type="entry name" value="AGA OPERON TRANSCRIPTIONAL REPRESSOR-RELATED"/>
    <property type="match status" value="1"/>
</dbReference>
<dbReference type="InterPro" id="IPR014036">
    <property type="entry name" value="DeoR-like_C"/>
</dbReference>
<evidence type="ECO:0000259" key="4">
    <source>
        <dbReference type="PROSITE" id="PS51000"/>
    </source>
</evidence>
<dbReference type="SUPFAM" id="SSF46785">
    <property type="entry name" value="Winged helix' DNA-binding domain"/>
    <property type="match status" value="1"/>
</dbReference>
<dbReference type="InterPro" id="IPR050313">
    <property type="entry name" value="Carb_Metab_HTH_regulators"/>
</dbReference>